<sequence length="440" mass="48068">MAIDVEALKATHPILDDLLTYQELFWNNPEYQQEFTLPFGVADVLAATKRFERFAPYLALVFPDTRATHGIIESPLTKIPNMQQHLSADTPIHGQLYLKEDNKMPVSGSIKSRGGLYEVLKYAESLAIAHLGFSTTDDYTKFNSAKFRDFFAQHKIEVASTGNLGLSVGLMASTLGFQTCIHMSKDAVAWKIAKLRANGVEVVVYDDNFSNAVAAARKASSQDMRSYFVDDEASTDLFLGYATAGPRIKAQLAAANIPVDADHPLFVYLPAGVGGSPSGVAFGLKMMFGANVYPIFVEPAHIPSVLVGMETQLNNDITVYDVGIDGQTRADGLAVGRPSKIAGVYMRGLLAGIATSTEDRMFKYLAELADAENIWLEPSSTIGMKALTDVMQHPIYGPRAQNATHIVWATGGSMVPTDIMHSYYEYGRELLARDTPVFSK</sequence>
<dbReference type="GO" id="GO:0036088">
    <property type="term" value="P:D-serine catabolic process"/>
    <property type="evidence" value="ECO:0007669"/>
    <property type="project" value="TreeGrafter"/>
</dbReference>
<dbReference type="GO" id="GO:0016836">
    <property type="term" value="F:hydro-lyase activity"/>
    <property type="evidence" value="ECO:0007669"/>
    <property type="project" value="UniProtKB-UniRule"/>
</dbReference>
<evidence type="ECO:0000313" key="6">
    <source>
        <dbReference type="EMBL" id="QBO37092.1"/>
    </source>
</evidence>
<dbReference type="GO" id="GO:0030170">
    <property type="term" value="F:pyridoxal phosphate binding"/>
    <property type="evidence" value="ECO:0007669"/>
    <property type="project" value="InterPro"/>
</dbReference>
<keyword evidence="7" id="KW-1185">Reference proteome</keyword>
<dbReference type="InterPro" id="IPR036052">
    <property type="entry name" value="TrpB-like_PALP_sf"/>
</dbReference>
<keyword evidence="3 4" id="KW-0456">Lyase</keyword>
<reference evidence="7" key="1">
    <citation type="submission" date="2019-03" db="EMBL/GenBank/DDBJ databases">
        <title>Weissella sp. 26KH-42 Genome sequencing.</title>
        <authorList>
            <person name="Heo J."/>
            <person name="Kim S.-J."/>
            <person name="Kim J.-S."/>
            <person name="Hong S.-B."/>
            <person name="Kwon S.-W."/>
        </authorList>
    </citation>
    <scope>NUCLEOTIDE SEQUENCE [LARGE SCALE GENOMIC DNA]</scope>
    <source>
        <strain evidence="7">26KH-42</strain>
    </source>
</reference>
<dbReference type="InterPro" id="IPR001926">
    <property type="entry name" value="TrpB-like_PALP"/>
</dbReference>
<evidence type="ECO:0000259" key="5">
    <source>
        <dbReference type="Pfam" id="PF00291"/>
    </source>
</evidence>
<keyword evidence="2 4" id="KW-0663">Pyridoxal phosphate</keyword>
<organism evidence="6 7">
    <name type="scientific">Periweissella cryptocerci</name>
    <dbReference type="NCBI Taxonomy" id="2506420"/>
    <lineage>
        <taxon>Bacteria</taxon>
        <taxon>Bacillati</taxon>
        <taxon>Bacillota</taxon>
        <taxon>Bacilli</taxon>
        <taxon>Lactobacillales</taxon>
        <taxon>Lactobacillaceae</taxon>
        <taxon>Periweissella</taxon>
    </lineage>
</organism>
<proteinExistence type="inferred from homology"/>
<evidence type="ECO:0000256" key="4">
    <source>
        <dbReference type="HAMAP-Rule" id="MF_01030"/>
    </source>
</evidence>
<dbReference type="InterPro" id="IPR050147">
    <property type="entry name" value="Ser/Thr_Dehydratase"/>
</dbReference>
<dbReference type="Pfam" id="PF00291">
    <property type="entry name" value="PALP"/>
    <property type="match status" value="1"/>
</dbReference>
<evidence type="ECO:0000256" key="1">
    <source>
        <dbReference type="ARBA" id="ARBA00001933"/>
    </source>
</evidence>
<dbReference type="RefSeq" id="WP_133364169.1">
    <property type="nucleotide sequence ID" value="NZ_CP037940.1"/>
</dbReference>
<comment type="similarity">
    <text evidence="4">Belongs to the serine/threonine dehydratase family. DsdA subfamily.</text>
</comment>
<dbReference type="InterPro" id="IPR011780">
    <property type="entry name" value="D_Ser_am_lyase"/>
</dbReference>
<dbReference type="PANTHER" id="PTHR48078">
    <property type="entry name" value="THREONINE DEHYDRATASE, MITOCHONDRIAL-RELATED"/>
    <property type="match status" value="1"/>
</dbReference>
<dbReference type="PROSITE" id="PS00165">
    <property type="entry name" value="DEHYDRATASE_SER_THR"/>
    <property type="match status" value="1"/>
</dbReference>
<accession>A0A4P6YW67</accession>
<dbReference type="KEGG" id="wei:EQG49_11820"/>
<dbReference type="GO" id="GO:0008721">
    <property type="term" value="F:D-serine ammonia-lyase activity"/>
    <property type="evidence" value="ECO:0007669"/>
    <property type="project" value="UniProtKB-EC"/>
</dbReference>
<dbReference type="NCBIfam" id="NF002823">
    <property type="entry name" value="PRK02991.1"/>
    <property type="match status" value="1"/>
</dbReference>
<feature type="domain" description="Tryptophan synthase beta chain-like PALP" evidence="5">
    <location>
        <begin position="69"/>
        <end position="389"/>
    </location>
</feature>
<dbReference type="PANTHER" id="PTHR48078:SF9">
    <property type="entry name" value="D-SERINE DEHYDRATASE"/>
    <property type="match status" value="1"/>
</dbReference>
<dbReference type="EMBL" id="CP037940">
    <property type="protein sequence ID" value="QBO37092.1"/>
    <property type="molecule type" value="Genomic_DNA"/>
</dbReference>
<name>A0A4P6YW67_9LACO</name>
<dbReference type="HAMAP" id="MF_01030">
    <property type="entry name" value="D_Ser_dehydrat"/>
    <property type="match status" value="1"/>
</dbReference>
<feature type="modified residue" description="N6-(pyridoxal phosphate)lysine" evidence="4">
    <location>
        <position position="111"/>
    </location>
</feature>
<dbReference type="InterPro" id="IPR000634">
    <property type="entry name" value="Ser/Thr_deHydtase_PyrdxlP-BS"/>
</dbReference>
<dbReference type="SUPFAM" id="SSF53686">
    <property type="entry name" value="Tryptophan synthase beta subunit-like PLP-dependent enzymes"/>
    <property type="match status" value="1"/>
</dbReference>
<gene>
    <name evidence="4" type="primary">dsdA</name>
    <name evidence="6" type="ORF">EQG49_11820</name>
</gene>
<evidence type="ECO:0000256" key="2">
    <source>
        <dbReference type="ARBA" id="ARBA00022898"/>
    </source>
</evidence>
<dbReference type="Gene3D" id="3.40.50.1100">
    <property type="match status" value="2"/>
</dbReference>
<dbReference type="OrthoDB" id="9780546at2"/>
<protein>
    <recommendedName>
        <fullName evidence="4">Probable D-serine dehydratase</fullName>
        <ecNumber evidence="4">4.3.1.18</ecNumber>
    </recommendedName>
    <alternativeName>
        <fullName evidence="4">D-serine deaminase</fullName>
        <shortName evidence="4">DSD</shortName>
    </alternativeName>
</protein>
<evidence type="ECO:0000313" key="7">
    <source>
        <dbReference type="Proteomes" id="UP000292886"/>
    </source>
</evidence>
<comment type="catalytic activity">
    <reaction evidence="4">
        <text>D-serine = pyruvate + NH4(+)</text>
        <dbReference type="Rhea" id="RHEA:13977"/>
        <dbReference type="ChEBI" id="CHEBI:15361"/>
        <dbReference type="ChEBI" id="CHEBI:28938"/>
        <dbReference type="ChEBI" id="CHEBI:35247"/>
        <dbReference type="EC" id="4.3.1.18"/>
    </reaction>
</comment>
<evidence type="ECO:0000256" key="3">
    <source>
        <dbReference type="ARBA" id="ARBA00023239"/>
    </source>
</evidence>
<dbReference type="Proteomes" id="UP000292886">
    <property type="component" value="Chromosome"/>
</dbReference>
<dbReference type="NCBIfam" id="TIGR02035">
    <property type="entry name" value="D_Ser_am_lyase"/>
    <property type="match status" value="1"/>
</dbReference>
<dbReference type="AlphaFoldDB" id="A0A4P6YW67"/>
<comment type="cofactor">
    <cofactor evidence="1 4">
        <name>pyridoxal 5'-phosphate</name>
        <dbReference type="ChEBI" id="CHEBI:597326"/>
    </cofactor>
</comment>
<dbReference type="EC" id="4.3.1.18" evidence="4"/>
<dbReference type="GO" id="GO:0009097">
    <property type="term" value="P:isoleucine biosynthetic process"/>
    <property type="evidence" value="ECO:0007669"/>
    <property type="project" value="TreeGrafter"/>
</dbReference>